<evidence type="ECO:0000259" key="5">
    <source>
        <dbReference type="Pfam" id="PF00891"/>
    </source>
</evidence>
<feature type="domain" description="O-methyltransferase C-terminal" evidence="5">
    <location>
        <begin position="103"/>
        <end position="169"/>
    </location>
</feature>
<evidence type="ECO:0000313" key="7">
    <source>
        <dbReference type="EMBL" id="EFJ07329.1"/>
    </source>
</evidence>
<gene>
    <name evidence="7" type="ORF">SELMODRAFT_429888</name>
</gene>
<dbReference type="SUPFAM" id="SSF46785">
    <property type="entry name" value="Winged helix' DNA-binding domain"/>
    <property type="match status" value="1"/>
</dbReference>
<dbReference type="InterPro" id="IPR036388">
    <property type="entry name" value="WH-like_DNA-bd_sf"/>
</dbReference>
<keyword evidence="1" id="KW-0489">Methyltransferase</keyword>
<dbReference type="PANTHER" id="PTHR11746">
    <property type="entry name" value="O-METHYLTRANSFERASE"/>
    <property type="match status" value="1"/>
</dbReference>
<dbReference type="InterPro" id="IPR016461">
    <property type="entry name" value="COMT-like"/>
</dbReference>
<evidence type="ECO:0000313" key="8">
    <source>
        <dbReference type="Proteomes" id="UP000001514"/>
    </source>
</evidence>
<dbReference type="Gramene" id="EFJ07329">
    <property type="protein sequence ID" value="EFJ07329"/>
    <property type="gene ID" value="SELMODRAFT_429888"/>
</dbReference>
<dbReference type="Proteomes" id="UP000001514">
    <property type="component" value="Unassembled WGS sequence"/>
</dbReference>
<dbReference type="AlphaFoldDB" id="D8T7N2"/>
<dbReference type="InterPro" id="IPR036390">
    <property type="entry name" value="WH_DNA-bd_sf"/>
</dbReference>
<evidence type="ECO:0000256" key="2">
    <source>
        <dbReference type="ARBA" id="ARBA00022679"/>
    </source>
</evidence>
<keyword evidence="8" id="KW-1185">Reference proteome</keyword>
<dbReference type="HOGENOM" id="CLU_005533_12_1_1"/>
<dbReference type="GO" id="GO:0008757">
    <property type="term" value="F:S-adenosylmethionine-dependent methyltransferase activity"/>
    <property type="evidence" value="ECO:0000318"/>
    <property type="project" value="GO_Central"/>
</dbReference>
<keyword evidence="4" id="KW-0732">Signal</keyword>
<dbReference type="Gene3D" id="1.10.10.10">
    <property type="entry name" value="Winged helix-like DNA-binding domain superfamily/Winged helix DNA-binding domain"/>
    <property type="match status" value="1"/>
</dbReference>
<reference evidence="7 8" key="1">
    <citation type="journal article" date="2011" name="Science">
        <title>The Selaginella genome identifies genetic changes associated with the evolution of vascular plants.</title>
        <authorList>
            <person name="Banks J.A."/>
            <person name="Nishiyama T."/>
            <person name="Hasebe M."/>
            <person name="Bowman J.L."/>
            <person name="Gribskov M."/>
            <person name="dePamphilis C."/>
            <person name="Albert V.A."/>
            <person name="Aono N."/>
            <person name="Aoyama T."/>
            <person name="Ambrose B.A."/>
            <person name="Ashton N.W."/>
            <person name="Axtell M.J."/>
            <person name="Barker E."/>
            <person name="Barker M.S."/>
            <person name="Bennetzen J.L."/>
            <person name="Bonawitz N.D."/>
            <person name="Chapple C."/>
            <person name="Cheng C."/>
            <person name="Correa L.G."/>
            <person name="Dacre M."/>
            <person name="DeBarry J."/>
            <person name="Dreyer I."/>
            <person name="Elias M."/>
            <person name="Engstrom E.M."/>
            <person name="Estelle M."/>
            <person name="Feng L."/>
            <person name="Finet C."/>
            <person name="Floyd S.K."/>
            <person name="Frommer W.B."/>
            <person name="Fujita T."/>
            <person name="Gramzow L."/>
            <person name="Gutensohn M."/>
            <person name="Harholt J."/>
            <person name="Hattori M."/>
            <person name="Heyl A."/>
            <person name="Hirai T."/>
            <person name="Hiwatashi Y."/>
            <person name="Ishikawa M."/>
            <person name="Iwata M."/>
            <person name="Karol K.G."/>
            <person name="Koehler B."/>
            <person name="Kolukisaoglu U."/>
            <person name="Kubo M."/>
            <person name="Kurata T."/>
            <person name="Lalonde S."/>
            <person name="Li K."/>
            <person name="Li Y."/>
            <person name="Litt A."/>
            <person name="Lyons E."/>
            <person name="Manning G."/>
            <person name="Maruyama T."/>
            <person name="Michael T.P."/>
            <person name="Mikami K."/>
            <person name="Miyazaki S."/>
            <person name="Morinaga S."/>
            <person name="Murata T."/>
            <person name="Mueller-Roeber B."/>
            <person name="Nelson D.R."/>
            <person name="Obara M."/>
            <person name="Oguri Y."/>
            <person name="Olmstead R.G."/>
            <person name="Onodera N."/>
            <person name="Petersen B.L."/>
            <person name="Pils B."/>
            <person name="Prigge M."/>
            <person name="Rensing S.A."/>
            <person name="Riano-Pachon D.M."/>
            <person name="Roberts A.W."/>
            <person name="Sato Y."/>
            <person name="Scheller H.V."/>
            <person name="Schulz B."/>
            <person name="Schulz C."/>
            <person name="Shakirov E.V."/>
            <person name="Shibagaki N."/>
            <person name="Shinohara N."/>
            <person name="Shippen D.E."/>
            <person name="Soerensen I."/>
            <person name="Sotooka R."/>
            <person name="Sugimoto N."/>
            <person name="Sugita M."/>
            <person name="Sumikawa N."/>
            <person name="Tanurdzic M."/>
            <person name="Theissen G."/>
            <person name="Ulvskov P."/>
            <person name="Wakazuki S."/>
            <person name="Weng J.K."/>
            <person name="Willats W.W."/>
            <person name="Wipf D."/>
            <person name="Wolf P.G."/>
            <person name="Yang L."/>
            <person name="Zimmer A.D."/>
            <person name="Zhu Q."/>
            <person name="Mitros T."/>
            <person name="Hellsten U."/>
            <person name="Loque D."/>
            <person name="Otillar R."/>
            <person name="Salamov A."/>
            <person name="Schmutz J."/>
            <person name="Shapiro H."/>
            <person name="Lindquist E."/>
            <person name="Lucas S."/>
            <person name="Rokhsar D."/>
            <person name="Grigoriev I.V."/>
        </authorList>
    </citation>
    <scope>NUCLEOTIDE SEQUENCE [LARGE SCALE GENOMIC DNA]</scope>
</reference>
<feature type="domain" description="O-methyltransferase dimerisation" evidence="6">
    <location>
        <begin position="14"/>
        <end position="64"/>
    </location>
</feature>
<dbReference type="SUPFAM" id="SSF53335">
    <property type="entry name" value="S-adenosyl-L-methionine-dependent methyltransferases"/>
    <property type="match status" value="1"/>
</dbReference>
<evidence type="ECO:0000256" key="1">
    <source>
        <dbReference type="ARBA" id="ARBA00022603"/>
    </source>
</evidence>
<keyword evidence="2" id="KW-0808">Transferase</keyword>
<protein>
    <submittedName>
        <fullName evidence="7">Uncharacterized protein</fullName>
    </submittedName>
</protein>
<organism evidence="8">
    <name type="scientific">Selaginella moellendorffii</name>
    <name type="common">Spikemoss</name>
    <dbReference type="NCBI Taxonomy" id="88036"/>
    <lineage>
        <taxon>Eukaryota</taxon>
        <taxon>Viridiplantae</taxon>
        <taxon>Streptophyta</taxon>
        <taxon>Embryophyta</taxon>
        <taxon>Tracheophyta</taxon>
        <taxon>Lycopodiopsida</taxon>
        <taxon>Selaginellales</taxon>
        <taxon>Selaginellaceae</taxon>
        <taxon>Selaginella</taxon>
    </lineage>
</organism>
<dbReference type="eggNOG" id="KOG3178">
    <property type="taxonomic scope" value="Eukaryota"/>
</dbReference>
<dbReference type="InterPro" id="IPR012967">
    <property type="entry name" value="COMT_dimerisation"/>
</dbReference>
<dbReference type="EMBL" id="GL377686">
    <property type="protein sequence ID" value="EFJ07329.1"/>
    <property type="molecule type" value="Genomic_DNA"/>
</dbReference>
<dbReference type="InterPro" id="IPR001077">
    <property type="entry name" value="COMT_C"/>
</dbReference>
<evidence type="ECO:0000256" key="4">
    <source>
        <dbReference type="SAM" id="SignalP"/>
    </source>
</evidence>
<dbReference type="KEGG" id="smo:SELMODRAFT_429888"/>
<dbReference type="InterPro" id="IPR029063">
    <property type="entry name" value="SAM-dependent_MTases_sf"/>
</dbReference>
<dbReference type="PROSITE" id="PS51257">
    <property type="entry name" value="PROKAR_LIPOPROTEIN"/>
    <property type="match status" value="1"/>
</dbReference>
<keyword evidence="3" id="KW-0949">S-adenosyl-L-methionine</keyword>
<name>D8T7N2_SELML</name>
<evidence type="ECO:0000259" key="6">
    <source>
        <dbReference type="Pfam" id="PF08100"/>
    </source>
</evidence>
<sequence length="269" mass="30261">MKMLKATLISLLAIVSCLSNAKNCQPDLLERLLQFLVHKGALSKKIDEKDGETYYGLTPISKGLAEEHHHLLLCTHALNGAEGHAYEIANKCRVWEHDPGHGDEYVKLLNDAMVAWSSVTISLVLEHYDGFKDVKKLVDGGLGMCMGKIVEKYPHIEGANFDLPHTVEIQPFPVLLQICLRVYQVLMLFFIKRRGLPEDAGELQQSSATRRQNDSGRPYVLQGRSWTYTDGGKTRRFEEHMVLLEKSGFGNVSLVNVPSKEQVIEAYKL</sequence>
<feature type="chain" id="PRO_5003123350" evidence="4">
    <location>
        <begin position="22"/>
        <end position="269"/>
    </location>
</feature>
<dbReference type="GO" id="GO:0032259">
    <property type="term" value="P:methylation"/>
    <property type="evidence" value="ECO:0000318"/>
    <property type="project" value="GO_Central"/>
</dbReference>
<feature type="signal peptide" evidence="4">
    <location>
        <begin position="1"/>
        <end position="21"/>
    </location>
</feature>
<proteinExistence type="predicted"/>
<dbReference type="GO" id="GO:0008171">
    <property type="term" value="F:O-methyltransferase activity"/>
    <property type="evidence" value="ECO:0000318"/>
    <property type="project" value="GO_Central"/>
</dbReference>
<dbReference type="Gene3D" id="3.40.50.150">
    <property type="entry name" value="Vaccinia Virus protein VP39"/>
    <property type="match status" value="1"/>
</dbReference>
<dbReference type="Pfam" id="PF00891">
    <property type="entry name" value="Methyltransf_2"/>
    <property type="match status" value="1"/>
</dbReference>
<accession>D8T7N2</accession>
<dbReference type="Pfam" id="PF08100">
    <property type="entry name" value="Dimerisation"/>
    <property type="match status" value="1"/>
</dbReference>
<dbReference type="InParanoid" id="D8T7N2"/>
<evidence type="ECO:0000256" key="3">
    <source>
        <dbReference type="ARBA" id="ARBA00022691"/>
    </source>
</evidence>